<proteinExistence type="predicted"/>
<protein>
    <submittedName>
        <fullName evidence="1">Uncharacterized protein</fullName>
    </submittedName>
</protein>
<reference evidence="1" key="1">
    <citation type="submission" date="2019-12" db="EMBL/GenBank/DDBJ databases">
        <title>Genome sequencing and annotation of Brassica cretica.</title>
        <authorList>
            <person name="Studholme D.J."/>
            <person name="Sarris P."/>
        </authorList>
    </citation>
    <scope>NUCLEOTIDE SEQUENCE</scope>
    <source>
        <strain evidence="1">PFS-109/04</strain>
        <tissue evidence="1">Leaf</tissue>
    </source>
</reference>
<organism evidence="1 2">
    <name type="scientific">Brassica cretica</name>
    <name type="common">Mustard</name>
    <dbReference type="NCBI Taxonomy" id="69181"/>
    <lineage>
        <taxon>Eukaryota</taxon>
        <taxon>Viridiplantae</taxon>
        <taxon>Streptophyta</taxon>
        <taxon>Embryophyta</taxon>
        <taxon>Tracheophyta</taxon>
        <taxon>Spermatophyta</taxon>
        <taxon>Magnoliopsida</taxon>
        <taxon>eudicotyledons</taxon>
        <taxon>Gunneridae</taxon>
        <taxon>Pentapetalae</taxon>
        <taxon>rosids</taxon>
        <taxon>malvids</taxon>
        <taxon>Brassicales</taxon>
        <taxon>Brassicaceae</taxon>
        <taxon>Brassiceae</taxon>
        <taxon>Brassica</taxon>
    </lineage>
</organism>
<evidence type="ECO:0000313" key="1">
    <source>
        <dbReference type="EMBL" id="KAF3559047.1"/>
    </source>
</evidence>
<name>A0A8S9R4D4_BRACR</name>
<dbReference type="AlphaFoldDB" id="A0A8S9R4D4"/>
<gene>
    <name evidence="1" type="ORF">F2Q69_00012397</name>
</gene>
<accession>A0A8S9R4D4</accession>
<dbReference type="Proteomes" id="UP000712600">
    <property type="component" value="Unassembled WGS sequence"/>
</dbReference>
<evidence type="ECO:0000313" key="2">
    <source>
        <dbReference type="Proteomes" id="UP000712600"/>
    </source>
</evidence>
<sequence length="61" mass="6906">MYTKPQDRQSGARLGWRSALVPSNILSKCNIVDSFILYLLQSFSKILKLELIPDECGVCVF</sequence>
<dbReference type="EMBL" id="QGKX02000996">
    <property type="protein sequence ID" value="KAF3559047.1"/>
    <property type="molecule type" value="Genomic_DNA"/>
</dbReference>
<comment type="caution">
    <text evidence="1">The sequence shown here is derived from an EMBL/GenBank/DDBJ whole genome shotgun (WGS) entry which is preliminary data.</text>
</comment>